<dbReference type="RefSeq" id="WP_260420195.1">
    <property type="nucleotide sequence ID" value="NZ_JACHLK010000003.1"/>
</dbReference>
<gene>
    <name evidence="1" type="ORF">HNP48_002277</name>
</gene>
<evidence type="ECO:0000313" key="1">
    <source>
        <dbReference type="EMBL" id="MBB6559610.1"/>
    </source>
</evidence>
<evidence type="ECO:0000313" key="2">
    <source>
        <dbReference type="Proteomes" id="UP000575083"/>
    </source>
</evidence>
<dbReference type="SUPFAM" id="SSF46785">
    <property type="entry name" value="Winged helix' DNA-binding domain"/>
    <property type="match status" value="1"/>
</dbReference>
<name>A0A7X0PCY2_9BURK</name>
<sequence>MKEDTARVLSILGGDALRESELCERTGWDRERLLTVLAAMQLSVQAKRAKHGGSADSHWIAADTVIAKCVWSEADVLRAVAAGDFATRGLQQQSGGAYEPLRLLLARMKRDGKIKRVTYDGIRKWVLSSRKVALSGKKPYLRNDRLLSLIAKHQPIKLEVLAEMVGWGRFAVRRRVGLLRERGLVKYDVLGDAWRYVLSDYQRPAEDTGREILLRCKDVGGDCLTWEGAHNPQGHALVRHGDNVARVDMVLWQVVHGKELKPGHTLMRTCETPGCCHHGHHKQATRSEAMRAAFAANGFGGAVHGRKVSQALRPQRGVLTPEEVHLVRTSDKTGGQLAKELGRGKSVVSAARRHQTYRDYSNPFAGLGAR</sequence>
<reference evidence="1 2" key="1">
    <citation type="submission" date="2020-08" db="EMBL/GenBank/DDBJ databases">
        <title>Functional genomics of gut bacteria from endangered species of beetles.</title>
        <authorList>
            <person name="Carlos-Shanley C."/>
        </authorList>
    </citation>
    <scope>NUCLEOTIDE SEQUENCE [LARGE SCALE GENOMIC DNA]</scope>
    <source>
        <strain evidence="1 2">S00198</strain>
    </source>
</reference>
<comment type="caution">
    <text evidence="1">The sequence shown here is derived from an EMBL/GenBank/DDBJ whole genome shotgun (WGS) entry which is preliminary data.</text>
</comment>
<dbReference type="AlphaFoldDB" id="A0A7X0PCY2"/>
<dbReference type="Proteomes" id="UP000575083">
    <property type="component" value="Unassembled WGS sequence"/>
</dbReference>
<keyword evidence="2" id="KW-1185">Reference proteome</keyword>
<proteinExistence type="predicted"/>
<dbReference type="EMBL" id="JACHLK010000003">
    <property type="protein sequence ID" value="MBB6559610.1"/>
    <property type="molecule type" value="Genomic_DNA"/>
</dbReference>
<accession>A0A7X0PCY2</accession>
<organism evidence="1 2">
    <name type="scientific">Acidovorax soli</name>
    <dbReference type="NCBI Taxonomy" id="592050"/>
    <lineage>
        <taxon>Bacteria</taxon>
        <taxon>Pseudomonadati</taxon>
        <taxon>Pseudomonadota</taxon>
        <taxon>Betaproteobacteria</taxon>
        <taxon>Burkholderiales</taxon>
        <taxon>Comamonadaceae</taxon>
        <taxon>Acidovorax</taxon>
    </lineage>
</organism>
<protein>
    <submittedName>
        <fullName evidence="1">Uncharacterized protein</fullName>
    </submittedName>
</protein>
<dbReference type="InterPro" id="IPR036390">
    <property type="entry name" value="WH_DNA-bd_sf"/>
</dbReference>